<feature type="transmembrane region" description="Helical" evidence="6">
    <location>
        <begin position="7"/>
        <end position="27"/>
    </location>
</feature>
<gene>
    <name evidence="8" type="ORF">SHALO_1002</name>
</gene>
<dbReference type="Pfam" id="PF10035">
    <property type="entry name" value="DUF2179"/>
    <property type="match status" value="1"/>
</dbReference>
<dbReference type="Gene3D" id="3.30.70.120">
    <property type="match status" value="1"/>
</dbReference>
<evidence type="ECO:0000256" key="6">
    <source>
        <dbReference type="SAM" id="Phobius"/>
    </source>
</evidence>
<keyword evidence="9" id="KW-1185">Reference proteome</keyword>
<name>A0A1D7TIH8_9BACT</name>
<dbReference type="PATRIC" id="fig|1193502.14.peg.1011"/>
<dbReference type="CDD" id="cd16379">
    <property type="entry name" value="YitT_C_like"/>
    <property type="match status" value="1"/>
</dbReference>
<accession>A0A1D7TIH8</accession>
<evidence type="ECO:0000256" key="5">
    <source>
        <dbReference type="ARBA" id="ARBA00023136"/>
    </source>
</evidence>
<dbReference type="PANTHER" id="PTHR33545:SF5">
    <property type="entry name" value="UPF0750 MEMBRANE PROTEIN YITT"/>
    <property type="match status" value="1"/>
</dbReference>
<dbReference type="STRING" id="1193502.SHALO_1002"/>
<sequence length="277" mass="29986">MKSEFKNYSYIFLGSLFLSFGVVALFIPNALVTGGTSGMALLGHYLFKLPVGVLMIAINVPLLFLGTKYFGKHFTLRSIIAIGFTSVCIDFMVEFLHVNALSHDVILASIFGGIAVGIGLGFILSGHASAGGSTIIAKIVASKTSIKASSVMLFIDMLVILAIAFISQNIDLALWSLVSIYISAKSIDMFLTRGPSKKVVHIVSTKIEELCAQIVPLLGKNGTIVEGNGIFEHENKRMIFLVVENRKIPMLKELIQTADKEAFMVVMEASELLGRGH</sequence>
<dbReference type="InterPro" id="IPR015867">
    <property type="entry name" value="N-reg_PII/ATP_PRibTrfase_C"/>
</dbReference>
<keyword evidence="2" id="KW-1003">Cell membrane</keyword>
<dbReference type="KEGG" id="shal:SHALO_1002"/>
<dbReference type="PANTHER" id="PTHR33545">
    <property type="entry name" value="UPF0750 MEMBRANE PROTEIN YITT-RELATED"/>
    <property type="match status" value="1"/>
</dbReference>
<dbReference type="GO" id="GO:0005886">
    <property type="term" value="C:plasma membrane"/>
    <property type="evidence" value="ECO:0007669"/>
    <property type="project" value="UniProtKB-SubCell"/>
</dbReference>
<protein>
    <recommendedName>
        <fullName evidence="7">DUF2179 domain-containing protein</fullName>
    </recommendedName>
</protein>
<dbReference type="RefSeq" id="WP_069477629.1">
    <property type="nucleotide sequence ID" value="NZ_CP017111.1"/>
</dbReference>
<dbReference type="Pfam" id="PF02588">
    <property type="entry name" value="YitT_membrane"/>
    <property type="match status" value="1"/>
</dbReference>
<feature type="domain" description="DUF2179" evidence="7">
    <location>
        <begin position="223"/>
        <end position="274"/>
    </location>
</feature>
<evidence type="ECO:0000259" key="7">
    <source>
        <dbReference type="Pfam" id="PF10035"/>
    </source>
</evidence>
<comment type="subcellular location">
    <subcellularLocation>
        <location evidence="1">Cell membrane</location>
        <topology evidence="1">Multi-pass membrane protein</topology>
    </subcellularLocation>
</comment>
<feature type="transmembrane region" description="Helical" evidence="6">
    <location>
        <begin position="47"/>
        <end position="67"/>
    </location>
</feature>
<keyword evidence="5 6" id="KW-0472">Membrane</keyword>
<dbReference type="AlphaFoldDB" id="A0A1D7TIH8"/>
<organism evidence="8 9">
    <name type="scientific">Sulfurospirillum halorespirans DSM 13726</name>
    <dbReference type="NCBI Taxonomy" id="1193502"/>
    <lineage>
        <taxon>Bacteria</taxon>
        <taxon>Pseudomonadati</taxon>
        <taxon>Campylobacterota</taxon>
        <taxon>Epsilonproteobacteria</taxon>
        <taxon>Campylobacterales</taxon>
        <taxon>Sulfurospirillaceae</taxon>
        <taxon>Sulfurospirillum</taxon>
    </lineage>
</organism>
<proteinExistence type="predicted"/>
<evidence type="ECO:0000313" key="9">
    <source>
        <dbReference type="Proteomes" id="UP000094609"/>
    </source>
</evidence>
<feature type="transmembrane region" description="Helical" evidence="6">
    <location>
        <begin position="105"/>
        <end position="125"/>
    </location>
</feature>
<evidence type="ECO:0000256" key="3">
    <source>
        <dbReference type="ARBA" id="ARBA00022692"/>
    </source>
</evidence>
<dbReference type="InterPro" id="IPR019264">
    <property type="entry name" value="DUF2179"/>
</dbReference>
<evidence type="ECO:0000256" key="2">
    <source>
        <dbReference type="ARBA" id="ARBA00022475"/>
    </source>
</evidence>
<evidence type="ECO:0000256" key="4">
    <source>
        <dbReference type="ARBA" id="ARBA00022989"/>
    </source>
</evidence>
<dbReference type="EMBL" id="CP017111">
    <property type="protein sequence ID" value="AOO64783.1"/>
    <property type="molecule type" value="Genomic_DNA"/>
</dbReference>
<dbReference type="InterPro" id="IPR051461">
    <property type="entry name" value="UPF0750_membrane"/>
</dbReference>
<feature type="transmembrane region" description="Helical" evidence="6">
    <location>
        <begin position="146"/>
        <end position="166"/>
    </location>
</feature>
<dbReference type="InterPro" id="IPR003740">
    <property type="entry name" value="YitT"/>
</dbReference>
<dbReference type="Proteomes" id="UP000094609">
    <property type="component" value="Chromosome"/>
</dbReference>
<dbReference type="PIRSF" id="PIRSF006483">
    <property type="entry name" value="Membrane_protein_YitT"/>
    <property type="match status" value="1"/>
</dbReference>
<evidence type="ECO:0000256" key="1">
    <source>
        <dbReference type="ARBA" id="ARBA00004651"/>
    </source>
</evidence>
<feature type="transmembrane region" description="Helical" evidence="6">
    <location>
        <begin position="74"/>
        <end position="93"/>
    </location>
</feature>
<reference evidence="9" key="1">
    <citation type="submission" date="2016-08" db="EMBL/GenBank/DDBJ databases">
        <title>Complete genome sequence of the organohalide-respiring Epsilonproteobacterium Sulfurospirillum halorespirans.</title>
        <authorList>
            <person name="Goris T."/>
            <person name="Zimmermann J."/>
            <person name="Schenz B."/>
            <person name="Lemos M."/>
            <person name="Hackermueller J."/>
            <person name="Diekert G."/>
        </authorList>
    </citation>
    <scope>NUCLEOTIDE SEQUENCE [LARGE SCALE GENOMIC DNA]</scope>
    <source>
        <strain>DSM 13726</strain>
        <strain evidence="9">PCE-M2</strain>
    </source>
</reference>
<keyword evidence="4 6" id="KW-1133">Transmembrane helix</keyword>
<evidence type="ECO:0000313" key="8">
    <source>
        <dbReference type="EMBL" id="AOO64783.1"/>
    </source>
</evidence>
<keyword evidence="3 6" id="KW-0812">Transmembrane</keyword>